<keyword evidence="3" id="KW-1185">Reference proteome</keyword>
<sequence>MTNSAWCPMCKQVSTVTTVTIDREMLAQLRFRCKCGLERTLHDLRTHILEEGLHEQAAKAVQPDFTSLLMTNHSDLELRVRTIAAEELRKLKHEIDGSDKADDEKHGILQRIEADKTELLQKTEEDKRELLQVIQKSQAQRGHSRPAMSIEQLYDSVSILRDEVDNLKHCRQATAQKAFFWFEFEELNKRFQVTHDSVKSELQHTFIGGIPFQACIKLWAVDKKEYLDICGGRADHTEIEVPLPLNRKLIRNTFAVRTHAEAMLGNRLAFQGILKDILQGILPELVVCYNRYFASVTTGLGIPSSRPVRIYHWLQI</sequence>
<dbReference type="Proteomes" id="UP000192247">
    <property type="component" value="Unassembled WGS sequence"/>
</dbReference>
<proteinExistence type="predicted"/>
<dbReference type="EMBL" id="MNPL01019886">
    <property type="protein sequence ID" value="OQR69788.1"/>
    <property type="molecule type" value="Genomic_DNA"/>
</dbReference>
<gene>
    <name evidence="2" type="ORF">BIW11_12052</name>
</gene>
<accession>A0A1V9X8T0</accession>
<reference evidence="2 3" key="1">
    <citation type="journal article" date="2017" name="Gigascience">
        <title>Draft genome of the honey bee ectoparasitic mite, Tropilaelaps mercedesae, is shaped by the parasitic life history.</title>
        <authorList>
            <person name="Dong X."/>
            <person name="Armstrong S.D."/>
            <person name="Xia D."/>
            <person name="Makepeace B.L."/>
            <person name="Darby A.C."/>
            <person name="Kadowaki T."/>
        </authorList>
    </citation>
    <scope>NUCLEOTIDE SEQUENCE [LARGE SCALE GENOMIC DNA]</scope>
    <source>
        <strain evidence="2">Wuxi-XJTLU</strain>
    </source>
</reference>
<dbReference type="OrthoDB" id="10416432at2759"/>
<name>A0A1V9X8T0_9ACAR</name>
<evidence type="ECO:0000256" key="1">
    <source>
        <dbReference type="SAM" id="Coils"/>
    </source>
</evidence>
<feature type="coiled-coil region" evidence="1">
    <location>
        <begin position="109"/>
        <end position="140"/>
    </location>
</feature>
<evidence type="ECO:0000313" key="2">
    <source>
        <dbReference type="EMBL" id="OQR69788.1"/>
    </source>
</evidence>
<keyword evidence="1" id="KW-0175">Coiled coil</keyword>
<evidence type="ECO:0000313" key="3">
    <source>
        <dbReference type="Proteomes" id="UP000192247"/>
    </source>
</evidence>
<dbReference type="InParanoid" id="A0A1V9X8T0"/>
<organism evidence="2 3">
    <name type="scientific">Tropilaelaps mercedesae</name>
    <dbReference type="NCBI Taxonomy" id="418985"/>
    <lineage>
        <taxon>Eukaryota</taxon>
        <taxon>Metazoa</taxon>
        <taxon>Ecdysozoa</taxon>
        <taxon>Arthropoda</taxon>
        <taxon>Chelicerata</taxon>
        <taxon>Arachnida</taxon>
        <taxon>Acari</taxon>
        <taxon>Parasitiformes</taxon>
        <taxon>Mesostigmata</taxon>
        <taxon>Gamasina</taxon>
        <taxon>Dermanyssoidea</taxon>
        <taxon>Laelapidae</taxon>
        <taxon>Tropilaelaps</taxon>
    </lineage>
</organism>
<dbReference type="AlphaFoldDB" id="A0A1V9X8T0"/>
<comment type="caution">
    <text evidence="2">The sequence shown here is derived from an EMBL/GenBank/DDBJ whole genome shotgun (WGS) entry which is preliminary data.</text>
</comment>
<protein>
    <submittedName>
        <fullName evidence="2">Uncharacterized protein</fullName>
    </submittedName>
</protein>